<organism evidence="1 2">
    <name type="scientific">Acuticoccus sediminis</name>
    <dbReference type="NCBI Taxonomy" id="2184697"/>
    <lineage>
        <taxon>Bacteria</taxon>
        <taxon>Pseudomonadati</taxon>
        <taxon>Pseudomonadota</taxon>
        <taxon>Alphaproteobacteria</taxon>
        <taxon>Hyphomicrobiales</taxon>
        <taxon>Amorphaceae</taxon>
        <taxon>Acuticoccus</taxon>
    </lineage>
</organism>
<dbReference type="Proteomes" id="UP000249590">
    <property type="component" value="Unassembled WGS sequence"/>
</dbReference>
<reference evidence="1 2" key="1">
    <citation type="submission" date="2018-05" db="EMBL/GenBank/DDBJ databases">
        <title>Acuticoccus sediminis sp. nov., isolated from deep-sea sediment of Indian Ocean.</title>
        <authorList>
            <person name="Liu X."/>
            <person name="Lai Q."/>
            <person name="Du Y."/>
            <person name="Sun F."/>
            <person name="Zhang X."/>
            <person name="Wang S."/>
            <person name="Shao Z."/>
        </authorList>
    </citation>
    <scope>NUCLEOTIDE SEQUENCE [LARGE SCALE GENOMIC DNA]</scope>
    <source>
        <strain evidence="1 2">PTG4-2</strain>
    </source>
</reference>
<protein>
    <submittedName>
        <fullName evidence="1">Uncharacterized protein</fullName>
    </submittedName>
</protein>
<dbReference type="AlphaFoldDB" id="A0A8B2NN33"/>
<name>A0A8B2NN33_9HYPH</name>
<comment type="caution">
    <text evidence="1">The sequence shown here is derived from an EMBL/GenBank/DDBJ whole genome shotgun (WGS) entry which is preliminary data.</text>
</comment>
<dbReference type="InterPro" id="IPR046516">
    <property type="entry name" value="DUF6694"/>
</dbReference>
<evidence type="ECO:0000313" key="1">
    <source>
        <dbReference type="EMBL" id="RAH98268.1"/>
    </source>
</evidence>
<accession>A0A8B2NN33</accession>
<evidence type="ECO:0000313" key="2">
    <source>
        <dbReference type="Proteomes" id="UP000249590"/>
    </source>
</evidence>
<gene>
    <name evidence="1" type="ORF">DLJ53_26525</name>
</gene>
<proteinExistence type="predicted"/>
<dbReference type="Pfam" id="PF20404">
    <property type="entry name" value="DUF6694"/>
    <property type="match status" value="1"/>
</dbReference>
<dbReference type="EMBL" id="QHHQ01000007">
    <property type="protein sequence ID" value="RAH98268.1"/>
    <property type="molecule type" value="Genomic_DNA"/>
</dbReference>
<sequence>MAATLGLSGCFDQGSTLDASDGASFRNSVAQMRGELSPLRAEAFGDALFTLSFQDSGTFPAAERDASLSALARDPDALVAKLRRRVDGLTADEIISAARTYKLTSIEGELTRLNGEIERWAGYAVAANMLLRTIAISTPRYYWRDNGLKERAVIEFTIVNNSPIALKRINLLGNLQSPGREIPWAHGTFSYTFPGGLEPGESQQLKLLANTFGAWSQDALRDATDAELDLTLVNVRDSHDTPLIPTEVERLDEMRGLIGNLKAEREAILTAMH</sequence>
<keyword evidence="2" id="KW-1185">Reference proteome</keyword>